<keyword evidence="6" id="KW-0520">NAD</keyword>
<dbReference type="Proteomes" id="UP000594262">
    <property type="component" value="Unplaced"/>
</dbReference>
<accession>A0A7M5UX67</accession>
<keyword evidence="7" id="KW-0472">Membrane</keyword>
<organism evidence="9 10">
    <name type="scientific">Clytia hemisphaerica</name>
    <dbReference type="NCBI Taxonomy" id="252671"/>
    <lineage>
        <taxon>Eukaryota</taxon>
        <taxon>Metazoa</taxon>
        <taxon>Cnidaria</taxon>
        <taxon>Hydrozoa</taxon>
        <taxon>Hydroidolina</taxon>
        <taxon>Leptothecata</taxon>
        <taxon>Obeliida</taxon>
        <taxon>Clytiidae</taxon>
        <taxon>Clytia</taxon>
    </lineage>
</organism>
<sequence length="628" mass="69498">MGLVDSLITKLTSCVLTCPLTSLFIAVVLGLVLYIMQKLKPKGRNPFNVNSVRPKEGLENDLKKRDAVLKQGFTSKKVPEDLDAIVVGSGIGGLSCAALLAKAGRKVLVLEQHDQAGGCCHTFIEKGFEFDVGIHYIGECANNTLTHTFVNQITEGQLEWAPVGDVIDKVELGTGKDRTTHLVTKGKDNFKAELKKSFPAPEDQKSIDQFFIDMGRVRRLYPQTFIFKIIPLWLSRFLLNTGIFNLFSDLPYFSNLSLADYLDSLTKNKRLQGAVAYSYGDYGTQPRESSAMMQLMLLAHYMHGGYYPVGGASEIAYNIIPVIEKAGGKVLVRAPVTEIVLDSSGKAIGVKVKKGGEEHFISAPMVISGAGVINTFEHMIKDQKSRPESLLKKVNSGHGAVSIFAGLDGTNEELKLENTNTWAMAEPDLDKGLDDFLNTPAEKVGTEDIPLLFISFPSTKDPTWDQRFPGKSNCTIVTLGNWKWFEEWEEGRVGKRGQDYDELKTRLAERAWEQACRFYPQIKDKRVYFDVGTPLTNKYYIGSPRGEIYGLDHNLNRFNLSTSAELRPTTSIDGLYLTGQDISTCGFAGGLYAGLLTAAVILNRNLMSDLVNCTKATRKLAAQRQKKN</sequence>
<keyword evidence="7" id="KW-0812">Transmembrane</keyword>
<dbReference type="EnsemblMetazoa" id="CLYHEMT004068.1">
    <property type="protein sequence ID" value="CLYHEMP004068.1"/>
    <property type="gene ID" value="CLYHEMG004068"/>
</dbReference>
<dbReference type="Pfam" id="PF01593">
    <property type="entry name" value="Amino_oxidase"/>
    <property type="match status" value="1"/>
</dbReference>
<reference evidence="9" key="1">
    <citation type="submission" date="2021-01" db="UniProtKB">
        <authorList>
            <consortium name="EnsemblMetazoa"/>
        </authorList>
    </citation>
    <scope>IDENTIFICATION</scope>
</reference>
<dbReference type="GO" id="GO:0016491">
    <property type="term" value="F:oxidoreductase activity"/>
    <property type="evidence" value="ECO:0007669"/>
    <property type="project" value="InterPro"/>
</dbReference>
<protein>
    <recommendedName>
        <fullName evidence="8">Amine oxidase domain-containing protein</fullName>
    </recommendedName>
</protein>
<name>A0A7M5UX67_9CNID</name>
<comment type="similarity">
    <text evidence="1">Belongs to the carotenoid/retinoid oxidoreductase family. CrtISO subfamily.</text>
</comment>
<keyword evidence="3" id="KW-0732">Signal</keyword>
<dbReference type="GeneID" id="136810470"/>
<feature type="domain" description="Amine oxidase" evidence="8">
    <location>
        <begin position="91"/>
        <end position="602"/>
    </location>
</feature>
<evidence type="ECO:0000256" key="2">
    <source>
        <dbReference type="ARBA" id="ARBA00022630"/>
    </source>
</evidence>
<proteinExistence type="inferred from homology"/>
<evidence type="ECO:0000313" key="10">
    <source>
        <dbReference type="Proteomes" id="UP000594262"/>
    </source>
</evidence>
<keyword evidence="2" id="KW-0285">Flavoprotein</keyword>
<evidence type="ECO:0000256" key="6">
    <source>
        <dbReference type="ARBA" id="ARBA00023027"/>
    </source>
</evidence>
<evidence type="ECO:0000256" key="7">
    <source>
        <dbReference type="SAM" id="Phobius"/>
    </source>
</evidence>
<keyword evidence="10" id="KW-1185">Reference proteome</keyword>
<keyword evidence="7" id="KW-1133">Transmembrane helix</keyword>
<dbReference type="InterPro" id="IPR002937">
    <property type="entry name" value="Amino_oxidase"/>
</dbReference>
<dbReference type="PANTHER" id="PTHR46091:SF3">
    <property type="entry name" value="AMINE OXIDASE DOMAIN-CONTAINING PROTEIN"/>
    <property type="match status" value="1"/>
</dbReference>
<feature type="transmembrane region" description="Helical" evidence="7">
    <location>
        <begin position="20"/>
        <end position="36"/>
    </location>
</feature>
<dbReference type="Gene3D" id="3.50.50.60">
    <property type="entry name" value="FAD/NAD(P)-binding domain"/>
    <property type="match status" value="2"/>
</dbReference>
<dbReference type="RefSeq" id="XP_066923132.1">
    <property type="nucleotide sequence ID" value="XM_067067031.1"/>
</dbReference>
<dbReference type="SUPFAM" id="SSF51905">
    <property type="entry name" value="FAD/NAD(P)-binding domain"/>
    <property type="match status" value="1"/>
</dbReference>
<evidence type="ECO:0000256" key="4">
    <source>
        <dbReference type="ARBA" id="ARBA00022827"/>
    </source>
</evidence>
<evidence type="ECO:0000256" key="3">
    <source>
        <dbReference type="ARBA" id="ARBA00022729"/>
    </source>
</evidence>
<dbReference type="PANTHER" id="PTHR46091">
    <property type="entry name" value="BLR7054 PROTEIN"/>
    <property type="match status" value="1"/>
</dbReference>
<dbReference type="InterPro" id="IPR036188">
    <property type="entry name" value="FAD/NAD-bd_sf"/>
</dbReference>
<evidence type="ECO:0000313" key="9">
    <source>
        <dbReference type="EnsemblMetazoa" id="CLYHEMP004068.1"/>
    </source>
</evidence>
<dbReference type="InterPro" id="IPR052206">
    <property type="entry name" value="Retinol_saturase"/>
</dbReference>
<evidence type="ECO:0000256" key="5">
    <source>
        <dbReference type="ARBA" id="ARBA00022857"/>
    </source>
</evidence>
<dbReference type="AlphaFoldDB" id="A0A7M5UX67"/>
<dbReference type="OrthoDB" id="38045at2759"/>
<evidence type="ECO:0000259" key="8">
    <source>
        <dbReference type="Pfam" id="PF01593"/>
    </source>
</evidence>
<evidence type="ECO:0000256" key="1">
    <source>
        <dbReference type="ARBA" id="ARBA00005855"/>
    </source>
</evidence>
<keyword evidence="5" id="KW-0521">NADP</keyword>
<keyword evidence="4" id="KW-0274">FAD</keyword>